<evidence type="ECO:0000256" key="4">
    <source>
        <dbReference type="SAM" id="MobiDB-lite"/>
    </source>
</evidence>
<dbReference type="InterPro" id="IPR050745">
    <property type="entry name" value="Multifunctional_regulatory"/>
</dbReference>
<evidence type="ECO:0000256" key="1">
    <source>
        <dbReference type="ARBA" id="ARBA00022737"/>
    </source>
</evidence>
<dbReference type="PRINTS" id="PR01415">
    <property type="entry name" value="ANKYRIN"/>
</dbReference>
<name>A0AAD7UH02_9STRA</name>
<dbReference type="AlphaFoldDB" id="A0AAD7UH02"/>
<dbReference type="InterPro" id="IPR002110">
    <property type="entry name" value="Ankyrin_rpt"/>
</dbReference>
<keyword evidence="2 3" id="KW-0040">ANK repeat</keyword>
<feature type="region of interest" description="Disordered" evidence="4">
    <location>
        <begin position="1"/>
        <end position="27"/>
    </location>
</feature>
<dbReference type="Gene3D" id="1.25.40.20">
    <property type="entry name" value="Ankyrin repeat-containing domain"/>
    <property type="match status" value="1"/>
</dbReference>
<reference evidence="5" key="1">
    <citation type="submission" date="2023-01" db="EMBL/GenBank/DDBJ databases">
        <title>Metagenome sequencing of chrysophaentin producing Chrysophaeum taylorii.</title>
        <authorList>
            <person name="Davison J."/>
            <person name="Bewley C."/>
        </authorList>
    </citation>
    <scope>NUCLEOTIDE SEQUENCE</scope>
    <source>
        <strain evidence="5">NIES-1699</strain>
    </source>
</reference>
<evidence type="ECO:0000256" key="2">
    <source>
        <dbReference type="ARBA" id="ARBA00023043"/>
    </source>
</evidence>
<feature type="repeat" description="ANK" evidence="3">
    <location>
        <begin position="133"/>
        <end position="165"/>
    </location>
</feature>
<protein>
    <submittedName>
        <fullName evidence="5">Uncharacterized protein</fullName>
    </submittedName>
</protein>
<dbReference type="PROSITE" id="PS50088">
    <property type="entry name" value="ANK_REPEAT"/>
    <property type="match status" value="3"/>
</dbReference>
<dbReference type="EMBL" id="JAQMWT010000330">
    <property type="protein sequence ID" value="KAJ8604435.1"/>
    <property type="molecule type" value="Genomic_DNA"/>
</dbReference>
<evidence type="ECO:0000256" key="3">
    <source>
        <dbReference type="PROSITE-ProRule" id="PRU00023"/>
    </source>
</evidence>
<evidence type="ECO:0000313" key="6">
    <source>
        <dbReference type="Proteomes" id="UP001230188"/>
    </source>
</evidence>
<dbReference type="PANTHER" id="PTHR24189">
    <property type="entry name" value="MYOTROPHIN"/>
    <property type="match status" value="1"/>
</dbReference>
<dbReference type="InterPro" id="IPR036770">
    <property type="entry name" value="Ankyrin_rpt-contain_sf"/>
</dbReference>
<comment type="caution">
    <text evidence="5">The sequence shown here is derived from an EMBL/GenBank/DDBJ whole genome shotgun (WGS) entry which is preliminary data.</text>
</comment>
<organism evidence="5 6">
    <name type="scientific">Chrysophaeum taylorii</name>
    <dbReference type="NCBI Taxonomy" id="2483200"/>
    <lineage>
        <taxon>Eukaryota</taxon>
        <taxon>Sar</taxon>
        <taxon>Stramenopiles</taxon>
        <taxon>Ochrophyta</taxon>
        <taxon>Pelagophyceae</taxon>
        <taxon>Pelagomonadales</taxon>
        <taxon>Pelagomonadaceae</taxon>
        <taxon>Chrysophaeum</taxon>
    </lineage>
</organism>
<dbReference type="PANTHER" id="PTHR24189:SF50">
    <property type="entry name" value="ANKYRIN REPEAT AND SOCS BOX PROTEIN 2"/>
    <property type="match status" value="1"/>
</dbReference>
<dbReference type="PROSITE" id="PS50297">
    <property type="entry name" value="ANK_REP_REGION"/>
    <property type="match status" value="3"/>
</dbReference>
<accession>A0AAD7UH02</accession>
<feature type="repeat" description="ANK" evidence="3">
    <location>
        <begin position="67"/>
        <end position="99"/>
    </location>
</feature>
<evidence type="ECO:0000313" key="5">
    <source>
        <dbReference type="EMBL" id="KAJ8604435.1"/>
    </source>
</evidence>
<gene>
    <name evidence="5" type="ORF">CTAYLR_000887</name>
</gene>
<sequence length="260" mass="29333">MSQVLVATRKVRERHRKRRHGSTSRPKARFRFEERHYRLHVACDLGDLVEALAAIEQGADVNDVDRHRTSPLLRASSKNHVKVARLLLDRGADVDQPDSRGWTPLCAASRLGHVEVARLLVERNADIDRPTVDGYTPIFMACSNLHNDVARLLVARGAQVNRAARGGATPCEIACRHPSTRLLEILLAYRRDIRYDAMANKSSVLFIVHMRGFLKGLPWLPYVDIESATSSEDWALMQVARRHGSPDHAKLLLAERSLLY</sequence>
<dbReference type="SUPFAM" id="SSF48403">
    <property type="entry name" value="Ankyrin repeat"/>
    <property type="match status" value="1"/>
</dbReference>
<keyword evidence="6" id="KW-1185">Reference proteome</keyword>
<proteinExistence type="predicted"/>
<feature type="repeat" description="ANK" evidence="3">
    <location>
        <begin position="100"/>
        <end position="132"/>
    </location>
</feature>
<keyword evidence="1" id="KW-0677">Repeat</keyword>
<dbReference type="Proteomes" id="UP001230188">
    <property type="component" value="Unassembled WGS sequence"/>
</dbReference>
<feature type="compositionally biased region" description="Basic residues" evidence="4">
    <location>
        <begin position="9"/>
        <end position="27"/>
    </location>
</feature>
<dbReference type="SMART" id="SM00248">
    <property type="entry name" value="ANK"/>
    <property type="match status" value="5"/>
</dbReference>
<dbReference type="Pfam" id="PF12796">
    <property type="entry name" value="Ank_2"/>
    <property type="match status" value="2"/>
</dbReference>